<feature type="non-terminal residue" evidence="2">
    <location>
        <position position="170"/>
    </location>
</feature>
<dbReference type="GeneID" id="14883052"/>
<proteinExistence type="predicted"/>
<dbReference type="AlphaFoldDB" id="A0A0A1TX68"/>
<name>A0A0A1TX68_ENTIV</name>
<feature type="signal peptide" evidence="1">
    <location>
        <begin position="1"/>
        <end position="24"/>
    </location>
</feature>
<dbReference type="RefSeq" id="XP_004183407.1">
    <property type="nucleotide sequence ID" value="XM_004183359.1"/>
</dbReference>
<sequence length="170" mass="18615">MERVILRLPAMFLTLFLCTLAVEAGKKCQMLTEYISDGFSIPSCVGSEAKSGLYVTTKAIFSESAEWMEVFVNDGGVIQIPTGKRVTVNTEMTVYGNVTVTGEMAIATLIISNVSNHLHVFEAISVDSVSYSSLFKEIAFLAKNIIKLPSDLKKVDCGYTDGYYRVTANN</sequence>
<protein>
    <submittedName>
        <fullName evidence="2">Uncharacterized protein</fullName>
    </submittedName>
</protein>
<dbReference type="VEuPathDB" id="AmoebaDB:EIN_211610"/>
<dbReference type="KEGG" id="eiv:EIN_211610"/>
<reference evidence="2 3" key="1">
    <citation type="submission" date="2012-10" db="EMBL/GenBank/DDBJ databases">
        <authorList>
            <person name="Zafar N."/>
            <person name="Inman J."/>
            <person name="Hall N."/>
            <person name="Lorenzi H."/>
            <person name="Caler E."/>
        </authorList>
    </citation>
    <scope>NUCLEOTIDE SEQUENCE [LARGE SCALE GENOMIC DNA]</scope>
    <source>
        <strain evidence="2 3">IP1</strain>
    </source>
</reference>
<feature type="chain" id="PRO_5001980032" evidence="1">
    <location>
        <begin position="25"/>
        <end position="170"/>
    </location>
</feature>
<evidence type="ECO:0000313" key="2">
    <source>
        <dbReference type="EMBL" id="ELP84061.1"/>
    </source>
</evidence>
<evidence type="ECO:0000256" key="1">
    <source>
        <dbReference type="SAM" id="SignalP"/>
    </source>
</evidence>
<keyword evidence="1" id="KW-0732">Signal</keyword>
<dbReference type="Proteomes" id="UP000014680">
    <property type="component" value="Unassembled WGS sequence"/>
</dbReference>
<evidence type="ECO:0000313" key="3">
    <source>
        <dbReference type="Proteomes" id="UP000014680"/>
    </source>
</evidence>
<dbReference type="EMBL" id="KB207169">
    <property type="protein sequence ID" value="ELP84061.1"/>
    <property type="molecule type" value="Genomic_DNA"/>
</dbReference>
<accession>A0A0A1TX68</accession>
<gene>
    <name evidence="2" type="ORF">EIN_211610</name>
</gene>
<organism evidence="2 3">
    <name type="scientific">Entamoeba invadens IP1</name>
    <dbReference type="NCBI Taxonomy" id="370355"/>
    <lineage>
        <taxon>Eukaryota</taxon>
        <taxon>Amoebozoa</taxon>
        <taxon>Evosea</taxon>
        <taxon>Archamoebae</taxon>
        <taxon>Mastigamoebida</taxon>
        <taxon>Entamoebidae</taxon>
        <taxon>Entamoeba</taxon>
    </lineage>
</organism>
<keyword evidence="3" id="KW-1185">Reference proteome</keyword>